<evidence type="ECO:0008006" key="2">
    <source>
        <dbReference type="Google" id="ProtNLM"/>
    </source>
</evidence>
<dbReference type="AlphaFoldDB" id="A0A2P4R5H8"/>
<reference evidence="1" key="1">
    <citation type="submission" date="2018-01" db="EMBL/GenBank/DDBJ databases">
        <title>Genome sequnecing of Lactobacillus formosensis KACC 18721.</title>
        <authorList>
            <person name="Kim S.-J."/>
            <person name="Heo J."/>
        </authorList>
    </citation>
    <scope>NUCLEOTIDE SEQUENCE</scope>
    <source>
        <strain evidence="1">KACC 18721</strain>
    </source>
</reference>
<evidence type="ECO:0000313" key="1">
    <source>
        <dbReference type="EMBL" id="POH36445.1"/>
    </source>
</evidence>
<dbReference type="EMBL" id="PPWZ01000056">
    <property type="protein sequence ID" value="POH36445.1"/>
    <property type="molecule type" value="Genomic_DNA"/>
</dbReference>
<protein>
    <recommendedName>
        <fullName evidence="2">Bacteriocin immunity protein</fullName>
    </recommendedName>
</protein>
<comment type="caution">
    <text evidence="1">The sequence shown here is derived from an EMBL/GenBank/DDBJ whole genome shotgun (WGS) entry which is preliminary data.</text>
</comment>
<name>A0A2P4R5H8_9LACO</name>
<sequence length="109" mass="12347">MNKNEKTDIVVKVNQLLNQLNNSTDNGKLKSVIQTSYAAINKPEKVSKQYKEISEALSAIVILSEELAIHKEYQFSKEQNEILKQMTDISRKTLSQSLIGMINGAVWHN</sequence>
<gene>
    <name evidence="1" type="ORF">C2R26_08080</name>
</gene>
<proteinExistence type="predicted"/>
<accession>A0A2P4R5H8</accession>
<organism evidence="1">
    <name type="scientific">Companilactobacillus formosensis</name>
    <dbReference type="NCBI Taxonomy" id="1617889"/>
    <lineage>
        <taxon>Bacteria</taxon>
        <taxon>Bacillati</taxon>
        <taxon>Bacillota</taxon>
        <taxon>Bacilli</taxon>
        <taxon>Lactobacillales</taxon>
        <taxon>Lactobacillaceae</taxon>
        <taxon>Companilactobacillus</taxon>
    </lineage>
</organism>